<name>A0ABW4I0N3_9SPHN</name>
<keyword evidence="2" id="KW-1185">Reference proteome</keyword>
<accession>A0ABW4I0N3</accession>
<sequence length="47" mass="5087">MSIHETARPTEIKPSIKYCQVVEQSLMLDHNGAEKSDSNSSALPGAD</sequence>
<reference evidence="2" key="1">
    <citation type="journal article" date="2019" name="Int. J. Syst. Evol. Microbiol.">
        <title>The Global Catalogue of Microorganisms (GCM) 10K type strain sequencing project: providing services to taxonomists for standard genome sequencing and annotation.</title>
        <authorList>
            <consortium name="The Broad Institute Genomics Platform"/>
            <consortium name="The Broad Institute Genome Sequencing Center for Infectious Disease"/>
            <person name="Wu L."/>
            <person name="Ma J."/>
        </authorList>
    </citation>
    <scope>NUCLEOTIDE SEQUENCE [LARGE SCALE GENOMIC DNA]</scope>
    <source>
        <strain evidence="2">CGMCC 1.16275</strain>
    </source>
</reference>
<dbReference type="Proteomes" id="UP001597115">
    <property type="component" value="Unassembled WGS sequence"/>
</dbReference>
<gene>
    <name evidence="1" type="ORF">ACFSCW_06625</name>
</gene>
<evidence type="ECO:0000313" key="2">
    <source>
        <dbReference type="Proteomes" id="UP001597115"/>
    </source>
</evidence>
<evidence type="ECO:0000313" key="1">
    <source>
        <dbReference type="EMBL" id="MFD1611474.1"/>
    </source>
</evidence>
<organism evidence="1 2">
    <name type="scientific">Sphingomonas tabacisoli</name>
    <dbReference type="NCBI Taxonomy" id="2249466"/>
    <lineage>
        <taxon>Bacteria</taxon>
        <taxon>Pseudomonadati</taxon>
        <taxon>Pseudomonadota</taxon>
        <taxon>Alphaproteobacteria</taxon>
        <taxon>Sphingomonadales</taxon>
        <taxon>Sphingomonadaceae</taxon>
        <taxon>Sphingomonas</taxon>
    </lineage>
</organism>
<protein>
    <submittedName>
        <fullName evidence="1">Uncharacterized protein</fullName>
    </submittedName>
</protein>
<proteinExistence type="predicted"/>
<dbReference type="EMBL" id="JBHUDY010000001">
    <property type="protein sequence ID" value="MFD1611474.1"/>
    <property type="molecule type" value="Genomic_DNA"/>
</dbReference>
<comment type="caution">
    <text evidence="1">The sequence shown here is derived from an EMBL/GenBank/DDBJ whole genome shotgun (WGS) entry which is preliminary data.</text>
</comment>
<dbReference type="RefSeq" id="WP_380888067.1">
    <property type="nucleotide sequence ID" value="NZ_JBHUDY010000001.1"/>
</dbReference>